<keyword evidence="1" id="KW-0808">Transferase</keyword>
<accession>A0A5J4UAA8</accession>
<evidence type="ECO:0000259" key="5">
    <source>
        <dbReference type="PROSITE" id="PS50011"/>
    </source>
</evidence>
<evidence type="ECO:0000313" key="6">
    <source>
        <dbReference type="EMBL" id="KAA6367113.1"/>
    </source>
</evidence>
<reference evidence="6 7" key="1">
    <citation type="submission" date="2019-03" db="EMBL/GenBank/DDBJ databases">
        <title>Single cell metagenomics reveals metabolic interactions within the superorganism composed of flagellate Streblomastix strix and complex community of Bacteroidetes bacteria on its surface.</title>
        <authorList>
            <person name="Treitli S.C."/>
            <person name="Kolisko M."/>
            <person name="Husnik F."/>
            <person name="Keeling P."/>
            <person name="Hampl V."/>
        </authorList>
    </citation>
    <scope>NUCLEOTIDE SEQUENCE [LARGE SCALE GENOMIC DNA]</scope>
    <source>
        <strain evidence="6">ST1C</strain>
    </source>
</reference>
<dbReference type="OrthoDB" id="539158at2759"/>
<dbReference type="InterPro" id="IPR050538">
    <property type="entry name" value="MAP_kinase_kinase_kinase"/>
</dbReference>
<gene>
    <name evidence="6" type="ORF">EZS28_037360</name>
</gene>
<sequence length="170" mass="19534">MKILRNLQDERQQEQAENDNAYDTLKRVFEDLEIVEALAAAKVVERQNFNSNEWDIAGTFENDPHHIFDLNKTILKLPIPIVRAIMKQILKGIKYIHSKGIIHRDIKGSNILLLSPLRSNRVNLKIVDFGLVKIKKDGLQSEMMSYKGTEQYQAPEMFLSQDNAKADVTV</sequence>
<dbReference type="SUPFAM" id="SSF56112">
    <property type="entry name" value="Protein kinase-like (PK-like)"/>
    <property type="match status" value="1"/>
</dbReference>
<dbReference type="InterPro" id="IPR000719">
    <property type="entry name" value="Prot_kinase_dom"/>
</dbReference>
<organism evidence="6 7">
    <name type="scientific">Streblomastix strix</name>
    <dbReference type="NCBI Taxonomy" id="222440"/>
    <lineage>
        <taxon>Eukaryota</taxon>
        <taxon>Metamonada</taxon>
        <taxon>Preaxostyla</taxon>
        <taxon>Oxymonadida</taxon>
        <taxon>Streblomastigidae</taxon>
        <taxon>Streblomastix</taxon>
    </lineage>
</organism>
<dbReference type="SMART" id="SM00220">
    <property type="entry name" value="S_TKc"/>
    <property type="match status" value="1"/>
</dbReference>
<evidence type="ECO:0000256" key="4">
    <source>
        <dbReference type="ARBA" id="ARBA00022840"/>
    </source>
</evidence>
<evidence type="ECO:0000256" key="2">
    <source>
        <dbReference type="ARBA" id="ARBA00022741"/>
    </source>
</evidence>
<proteinExistence type="predicted"/>
<dbReference type="Gene3D" id="1.10.510.10">
    <property type="entry name" value="Transferase(Phosphotransferase) domain 1"/>
    <property type="match status" value="1"/>
</dbReference>
<dbReference type="InterPro" id="IPR008271">
    <property type="entry name" value="Ser/Thr_kinase_AS"/>
</dbReference>
<evidence type="ECO:0000256" key="3">
    <source>
        <dbReference type="ARBA" id="ARBA00022777"/>
    </source>
</evidence>
<dbReference type="Proteomes" id="UP000324800">
    <property type="component" value="Unassembled WGS sequence"/>
</dbReference>
<keyword evidence="2" id="KW-0547">Nucleotide-binding</keyword>
<dbReference type="InterPro" id="IPR011009">
    <property type="entry name" value="Kinase-like_dom_sf"/>
</dbReference>
<keyword evidence="3" id="KW-0418">Kinase</keyword>
<keyword evidence="4" id="KW-0067">ATP-binding</keyword>
<dbReference type="PANTHER" id="PTHR48016">
    <property type="entry name" value="MAP KINASE KINASE KINASE SSK2-RELATED-RELATED"/>
    <property type="match status" value="1"/>
</dbReference>
<feature type="domain" description="Protein kinase" evidence="5">
    <location>
        <begin position="1"/>
        <end position="170"/>
    </location>
</feature>
<dbReference type="Pfam" id="PF00069">
    <property type="entry name" value="Pkinase"/>
    <property type="match status" value="1"/>
</dbReference>
<dbReference type="AlphaFoldDB" id="A0A5J4UAA8"/>
<dbReference type="PROSITE" id="PS50011">
    <property type="entry name" value="PROTEIN_KINASE_DOM"/>
    <property type="match status" value="1"/>
</dbReference>
<dbReference type="PANTHER" id="PTHR48016:SF56">
    <property type="entry name" value="MAPKK KINASE"/>
    <property type="match status" value="1"/>
</dbReference>
<dbReference type="GO" id="GO:0005524">
    <property type="term" value="F:ATP binding"/>
    <property type="evidence" value="ECO:0007669"/>
    <property type="project" value="UniProtKB-KW"/>
</dbReference>
<comment type="caution">
    <text evidence="6">The sequence shown here is derived from an EMBL/GenBank/DDBJ whole genome shotgun (WGS) entry which is preliminary data.</text>
</comment>
<name>A0A5J4UAA8_9EUKA</name>
<evidence type="ECO:0000313" key="7">
    <source>
        <dbReference type="Proteomes" id="UP000324800"/>
    </source>
</evidence>
<dbReference type="PROSITE" id="PS00108">
    <property type="entry name" value="PROTEIN_KINASE_ST"/>
    <property type="match status" value="1"/>
</dbReference>
<dbReference type="EMBL" id="SNRW01018672">
    <property type="protein sequence ID" value="KAA6367113.1"/>
    <property type="molecule type" value="Genomic_DNA"/>
</dbReference>
<dbReference type="GO" id="GO:0004672">
    <property type="term" value="F:protein kinase activity"/>
    <property type="evidence" value="ECO:0007669"/>
    <property type="project" value="InterPro"/>
</dbReference>
<protein>
    <recommendedName>
        <fullName evidence="5">Protein kinase domain-containing protein</fullName>
    </recommendedName>
</protein>
<evidence type="ECO:0000256" key="1">
    <source>
        <dbReference type="ARBA" id="ARBA00022679"/>
    </source>
</evidence>